<dbReference type="Proteomes" id="UP000586827">
    <property type="component" value="Unassembled WGS sequence"/>
</dbReference>
<dbReference type="InterPro" id="IPR050300">
    <property type="entry name" value="GDXG_lipolytic_enzyme"/>
</dbReference>
<feature type="domain" description="Alpha/beta hydrolase fold-3" evidence="2">
    <location>
        <begin position="70"/>
        <end position="272"/>
    </location>
</feature>
<sequence>MLISLMRLGSRLVGAWWFGPAPDWPRVRARVVAGTRSARAPHGVSATTGELGGVPTEVLTAADAPADTAVLYLHGSGFVIGAPRMVRPLTGALAAAMNTTVYALDYRLAPEHPHPAAIDDTLAAYLALLERGIRPDHIAVVGDSAGGTLSLDLALRLRDEQLPLPAVLGLICPVLDLSTDSLAFTCDGRREPLLTAARMHQFFDAYLPDVPQSRRRELSPLHRDITGLPPIVLHSGADDILAGDARRFADHAAGLGAPLRHREYRGLWHVFHAMPMKPARAAVDDLAAALGSALRGPRTDYRSGQ</sequence>
<evidence type="ECO:0000313" key="3">
    <source>
        <dbReference type="EMBL" id="NNH69966.1"/>
    </source>
</evidence>
<reference evidence="3 4" key="1">
    <citation type="submission" date="2020-05" db="EMBL/GenBank/DDBJ databases">
        <title>MicrobeNet Type strains.</title>
        <authorList>
            <person name="Nicholson A.C."/>
        </authorList>
    </citation>
    <scope>NUCLEOTIDE SEQUENCE [LARGE SCALE GENOMIC DNA]</scope>
    <source>
        <strain evidence="3 4">JCM 3224</strain>
    </source>
</reference>
<evidence type="ECO:0000313" key="4">
    <source>
        <dbReference type="Proteomes" id="UP000586827"/>
    </source>
</evidence>
<evidence type="ECO:0000256" key="1">
    <source>
        <dbReference type="ARBA" id="ARBA00022801"/>
    </source>
</evidence>
<evidence type="ECO:0000259" key="2">
    <source>
        <dbReference type="Pfam" id="PF07859"/>
    </source>
</evidence>
<dbReference type="InterPro" id="IPR029058">
    <property type="entry name" value="AB_hydrolase_fold"/>
</dbReference>
<keyword evidence="1 3" id="KW-0378">Hydrolase</keyword>
<gene>
    <name evidence="3" type="ORF">HLB23_08835</name>
</gene>
<dbReference type="EMBL" id="JABELX010000003">
    <property type="protein sequence ID" value="NNH69966.1"/>
    <property type="molecule type" value="Genomic_DNA"/>
</dbReference>
<name>A0A849BY06_9NOCA</name>
<dbReference type="Pfam" id="PF07859">
    <property type="entry name" value="Abhydrolase_3"/>
    <property type="match status" value="1"/>
</dbReference>
<dbReference type="AlphaFoldDB" id="A0A849BY06"/>
<proteinExistence type="predicted"/>
<dbReference type="PANTHER" id="PTHR48081:SF8">
    <property type="entry name" value="ALPHA_BETA HYDROLASE FOLD-3 DOMAIN-CONTAINING PROTEIN-RELATED"/>
    <property type="match status" value="1"/>
</dbReference>
<dbReference type="PANTHER" id="PTHR48081">
    <property type="entry name" value="AB HYDROLASE SUPERFAMILY PROTEIN C4A8.06C"/>
    <property type="match status" value="1"/>
</dbReference>
<dbReference type="Gene3D" id="3.40.50.1820">
    <property type="entry name" value="alpha/beta hydrolase"/>
    <property type="match status" value="1"/>
</dbReference>
<dbReference type="GO" id="GO:0016787">
    <property type="term" value="F:hydrolase activity"/>
    <property type="evidence" value="ECO:0007669"/>
    <property type="project" value="UniProtKB-KW"/>
</dbReference>
<dbReference type="SUPFAM" id="SSF53474">
    <property type="entry name" value="alpha/beta-Hydrolases"/>
    <property type="match status" value="1"/>
</dbReference>
<protein>
    <submittedName>
        <fullName evidence="3">Alpha/beta hydrolase</fullName>
    </submittedName>
</protein>
<dbReference type="RefSeq" id="WP_067517954.1">
    <property type="nucleotide sequence ID" value="NZ_JABELX010000003.1"/>
</dbReference>
<accession>A0A849BY06</accession>
<organism evidence="3 4">
    <name type="scientific">Nocardia uniformis</name>
    <dbReference type="NCBI Taxonomy" id="53432"/>
    <lineage>
        <taxon>Bacteria</taxon>
        <taxon>Bacillati</taxon>
        <taxon>Actinomycetota</taxon>
        <taxon>Actinomycetes</taxon>
        <taxon>Mycobacteriales</taxon>
        <taxon>Nocardiaceae</taxon>
        <taxon>Nocardia</taxon>
    </lineage>
</organism>
<keyword evidence="4" id="KW-1185">Reference proteome</keyword>
<comment type="caution">
    <text evidence="3">The sequence shown here is derived from an EMBL/GenBank/DDBJ whole genome shotgun (WGS) entry which is preliminary data.</text>
</comment>
<dbReference type="InterPro" id="IPR013094">
    <property type="entry name" value="AB_hydrolase_3"/>
</dbReference>